<dbReference type="EMBL" id="AICP01000044">
    <property type="protein sequence ID" value="EID21094.1"/>
    <property type="molecule type" value="Genomic_DNA"/>
</dbReference>
<organism evidence="5 6">
    <name type="scientific">Streptococcus anginosus subsp. whileyi CCUG 39159</name>
    <dbReference type="NCBI Taxonomy" id="1095729"/>
    <lineage>
        <taxon>Bacteria</taxon>
        <taxon>Bacillati</taxon>
        <taxon>Bacillota</taxon>
        <taxon>Bacilli</taxon>
        <taxon>Lactobacillales</taxon>
        <taxon>Streptococcaceae</taxon>
        <taxon>Streptococcus</taxon>
        <taxon>Streptococcus anginosus group</taxon>
    </lineage>
</organism>
<keyword evidence="6" id="KW-1185">Reference proteome</keyword>
<protein>
    <submittedName>
        <fullName evidence="5">Type I restriction modification DNA specificity domain protein</fullName>
    </submittedName>
</protein>
<dbReference type="Pfam" id="PF01420">
    <property type="entry name" value="Methylase_S"/>
    <property type="match status" value="1"/>
</dbReference>
<dbReference type="InterPro" id="IPR044946">
    <property type="entry name" value="Restrct_endonuc_typeI_TRD_sf"/>
</dbReference>
<evidence type="ECO:0000256" key="2">
    <source>
        <dbReference type="ARBA" id="ARBA00022747"/>
    </source>
</evidence>
<sequence length="146" mass="16455">MGEVVSAEKKGKAKADMIGDESVYLDTEYLNGGQIVKVNAVKDTYLDDVIILWDGSQAGTLYYGFEGALGSTLKAYTISESSLFIYQQLKSRQQIIYEKYRTPNIPHVIKTFLDEFGVYIPSLPEQKAIGDFFQTLDRSIALHQRE</sequence>
<dbReference type="Gene3D" id="1.10.287.1120">
    <property type="entry name" value="Bipartite methylase S protein"/>
    <property type="match status" value="1"/>
</dbReference>
<keyword evidence="2" id="KW-0680">Restriction system</keyword>
<name>I0SCJ1_STRAP</name>
<dbReference type="PATRIC" id="fig|1095729.3.peg.1430"/>
<gene>
    <name evidence="5" type="ORF">HMPREF1043_1104</name>
</gene>
<feature type="domain" description="Type I restriction modification DNA specificity" evidence="4">
    <location>
        <begin position="23"/>
        <end position="145"/>
    </location>
</feature>
<comment type="similarity">
    <text evidence="1">Belongs to the type-I restriction system S methylase family.</text>
</comment>
<dbReference type="GO" id="GO:0003677">
    <property type="term" value="F:DNA binding"/>
    <property type="evidence" value="ECO:0007669"/>
    <property type="project" value="UniProtKB-KW"/>
</dbReference>
<dbReference type="Proteomes" id="UP000003245">
    <property type="component" value="Unassembled WGS sequence"/>
</dbReference>
<dbReference type="SUPFAM" id="SSF116734">
    <property type="entry name" value="DNA methylase specificity domain"/>
    <property type="match status" value="1"/>
</dbReference>
<reference evidence="5 6" key="1">
    <citation type="submission" date="2012-01" db="EMBL/GenBank/DDBJ databases">
        <authorList>
            <person name="Harkins D.M."/>
            <person name="Madupu R."/>
            <person name="Durkin A.S."/>
            <person name="Torralba M."/>
            <person name="Methe B."/>
            <person name="Sutton G.G."/>
            <person name="Nelson K.E."/>
        </authorList>
    </citation>
    <scope>NUCLEOTIDE SEQUENCE [LARGE SCALE GENOMIC DNA]</scope>
    <source>
        <strain evidence="5 6">CCUG 39159</strain>
    </source>
</reference>
<dbReference type="AlphaFoldDB" id="I0SCJ1"/>
<keyword evidence="3" id="KW-0238">DNA-binding</keyword>
<dbReference type="Gene3D" id="3.90.220.20">
    <property type="entry name" value="DNA methylase specificity domains"/>
    <property type="match status" value="1"/>
</dbReference>
<proteinExistence type="inferred from homology"/>
<evidence type="ECO:0000256" key="1">
    <source>
        <dbReference type="ARBA" id="ARBA00010923"/>
    </source>
</evidence>
<evidence type="ECO:0000313" key="6">
    <source>
        <dbReference type="Proteomes" id="UP000003245"/>
    </source>
</evidence>
<evidence type="ECO:0000256" key="3">
    <source>
        <dbReference type="ARBA" id="ARBA00023125"/>
    </source>
</evidence>
<dbReference type="GO" id="GO:0009307">
    <property type="term" value="P:DNA restriction-modification system"/>
    <property type="evidence" value="ECO:0007669"/>
    <property type="project" value="UniProtKB-KW"/>
</dbReference>
<accession>I0SCJ1</accession>
<evidence type="ECO:0000313" key="5">
    <source>
        <dbReference type="EMBL" id="EID21094.1"/>
    </source>
</evidence>
<dbReference type="InterPro" id="IPR000055">
    <property type="entry name" value="Restrct_endonuc_typeI_TRD"/>
</dbReference>
<evidence type="ECO:0000259" key="4">
    <source>
        <dbReference type="Pfam" id="PF01420"/>
    </source>
</evidence>
<comment type="caution">
    <text evidence="5">The sequence shown here is derived from an EMBL/GenBank/DDBJ whole genome shotgun (WGS) entry which is preliminary data.</text>
</comment>